<feature type="region of interest" description="Disordered" evidence="1">
    <location>
        <begin position="74"/>
        <end position="149"/>
    </location>
</feature>
<gene>
    <name evidence="2" type="ORF">MSTO_39060</name>
</gene>
<keyword evidence="3" id="KW-1185">Reference proteome</keyword>
<feature type="compositionally biased region" description="Polar residues" evidence="1">
    <location>
        <begin position="123"/>
        <end position="137"/>
    </location>
</feature>
<feature type="compositionally biased region" description="Basic and acidic residues" evidence="1">
    <location>
        <begin position="139"/>
        <end position="149"/>
    </location>
</feature>
<protein>
    <submittedName>
        <fullName evidence="2">Uncharacterized protein</fullName>
    </submittedName>
</protein>
<proteinExistence type="predicted"/>
<evidence type="ECO:0000313" key="3">
    <source>
        <dbReference type="Proteomes" id="UP000467130"/>
    </source>
</evidence>
<dbReference type="EMBL" id="AP022587">
    <property type="protein sequence ID" value="BBY23701.1"/>
    <property type="molecule type" value="Genomic_DNA"/>
</dbReference>
<name>A0A7I7QC16_9MYCO</name>
<feature type="compositionally biased region" description="Low complexity" evidence="1">
    <location>
        <begin position="92"/>
        <end position="108"/>
    </location>
</feature>
<evidence type="ECO:0000256" key="1">
    <source>
        <dbReference type="SAM" id="MobiDB-lite"/>
    </source>
</evidence>
<organism evidence="2 3">
    <name type="scientific">Mycobacterium stomatepiae</name>
    <dbReference type="NCBI Taxonomy" id="470076"/>
    <lineage>
        <taxon>Bacteria</taxon>
        <taxon>Bacillati</taxon>
        <taxon>Actinomycetota</taxon>
        <taxon>Actinomycetes</taxon>
        <taxon>Mycobacteriales</taxon>
        <taxon>Mycobacteriaceae</taxon>
        <taxon>Mycobacterium</taxon>
        <taxon>Mycobacterium simiae complex</taxon>
    </lineage>
</organism>
<sequence length="149" mass="15616">MPVIDAAARMVYLFTGGRDSLTRNRAADRFATMIAPCVAHPQQVWIDGQSIYRLSGNRGTAPFFNVTVQGARVPGPGVLHEPFGDTRRPICSADNSASATTANSRSTSVDPNAAPTGCLPPSNRESCSSGRDSTAGTSGRRDCASRGST</sequence>
<dbReference type="KEGG" id="msto:MSTO_39060"/>
<evidence type="ECO:0000313" key="2">
    <source>
        <dbReference type="EMBL" id="BBY23701.1"/>
    </source>
</evidence>
<accession>A0A7I7QC16</accession>
<reference evidence="2 3" key="1">
    <citation type="journal article" date="2019" name="Emerg. Microbes Infect.">
        <title>Comprehensive subspecies identification of 175 nontuberculous mycobacteria species based on 7547 genomic profiles.</title>
        <authorList>
            <person name="Matsumoto Y."/>
            <person name="Kinjo T."/>
            <person name="Motooka D."/>
            <person name="Nabeya D."/>
            <person name="Jung N."/>
            <person name="Uechi K."/>
            <person name="Horii T."/>
            <person name="Iida T."/>
            <person name="Fujita J."/>
            <person name="Nakamura S."/>
        </authorList>
    </citation>
    <scope>NUCLEOTIDE SEQUENCE [LARGE SCALE GENOMIC DNA]</scope>
    <source>
        <strain evidence="2 3">JCM 17783</strain>
    </source>
</reference>
<dbReference type="Proteomes" id="UP000467130">
    <property type="component" value="Chromosome"/>
</dbReference>
<dbReference type="AlphaFoldDB" id="A0A7I7QC16"/>